<dbReference type="Proteomes" id="UP000190037">
    <property type="component" value="Unassembled WGS sequence"/>
</dbReference>
<dbReference type="RefSeq" id="WP_078978668.1">
    <property type="nucleotide sequence ID" value="NZ_MWQN01000001.1"/>
</dbReference>
<evidence type="ECO:0000259" key="3">
    <source>
        <dbReference type="PROSITE" id="PS50937"/>
    </source>
</evidence>
<name>A0A1T3P5P2_9ACTN</name>
<reference evidence="4 5" key="1">
    <citation type="submission" date="2017-03" db="EMBL/GenBank/DDBJ databases">
        <title>Draft genome sequence of Streptomyces scabrisporus NF3, endophyte isolated from Amphipterygium adstringens.</title>
        <authorList>
            <person name="Vazquez M."/>
            <person name="Ceapa C.D."/>
            <person name="Rodriguez Luna D."/>
            <person name="Sanchez Esquivel S."/>
        </authorList>
    </citation>
    <scope>NUCLEOTIDE SEQUENCE [LARGE SCALE GENOMIC DNA]</scope>
    <source>
        <strain evidence="4 5">NF3</strain>
    </source>
</reference>
<dbReference type="InterPro" id="IPR009061">
    <property type="entry name" value="DNA-bd_dom_put_sf"/>
</dbReference>
<keyword evidence="5" id="KW-1185">Reference proteome</keyword>
<dbReference type="GO" id="GO:0003700">
    <property type="term" value="F:DNA-binding transcription factor activity"/>
    <property type="evidence" value="ECO:0007669"/>
    <property type="project" value="InterPro"/>
</dbReference>
<proteinExistence type="predicted"/>
<comment type="caution">
    <text evidence="4">The sequence shown here is derived from an EMBL/GenBank/DDBJ whole genome shotgun (WGS) entry which is preliminary data.</text>
</comment>
<dbReference type="eggNOG" id="COG0789">
    <property type="taxonomic scope" value="Bacteria"/>
</dbReference>
<dbReference type="GO" id="GO:0003677">
    <property type="term" value="F:DNA binding"/>
    <property type="evidence" value="ECO:0007669"/>
    <property type="project" value="UniProtKB-KW"/>
</dbReference>
<dbReference type="CDD" id="cd00592">
    <property type="entry name" value="HTH_MerR-like"/>
    <property type="match status" value="1"/>
</dbReference>
<dbReference type="STRING" id="159449.B4N89_28685"/>
<dbReference type="EMBL" id="MWQN01000001">
    <property type="protein sequence ID" value="OPC84373.1"/>
    <property type="molecule type" value="Genomic_DNA"/>
</dbReference>
<dbReference type="InterPro" id="IPR000551">
    <property type="entry name" value="MerR-type_HTH_dom"/>
</dbReference>
<organism evidence="4 5">
    <name type="scientific">Embleya scabrispora</name>
    <dbReference type="NCBI Taxonomy" id="159449"/>
    <lineage>
        <taxon>Bacteria</taxon>
        <taxon>Bacillati</taxon>
        <taxon>Actinomycetota</taxon>
        <taxon>Actinomycetes</taxon>
        <taxon>Kitasatosporales</taxon>
        <taxon>Streptomycetaceae</taxon>
        <taxon>Embleya</taxon>
    </lineage>
</organism>
<evidence type="ECO:0000313" key="5">
    <source>
        <dbReference type="Proteomes" id="UP000190037"/>
    </source>
</evidence>
<dbReference type="Gene3D" id="1.10.1660.10">
    <property type="match status" value="1"/>
</dbReference>
<dbReference type="Pfam" id="PF13411">
    <property type="entry name" value="MerR_1"/>
    <property type="match status" value="1"/>
</dbReference>
<evidence type="ECO:0000256" key="1">
    <source>
        <dbReference type="ARBA" id="ARBA00023125"/>
    </source>
</evidence>
<dbReference type="SMART" id="SM00422">
    <property type="entry name" value="HTH_MERR"/>
    <property type="match status" value="1"/>
</dbReference>
<sequence length="253" mass="26852">MSPAAAGSVSSSIGGVLTLLRPEFPDISISKIRFLEAEGLIEPQRSPSGYRKFGPADIERLRYVLRVQRDRYLPLRVIKDQLDAMDRGLEPAGPTPAESAHPGDGDGDPGAAGRDGGTVLLDRPGLIAAAGIQDADLARLEEFGLIQPHRPRPDGAGADPAEEGVVYDGDALVVARLVAALGRYGVEPRHLRQAKAAADREAALVEQIVAPLLHRRGARAKAGAEETVRDLLALTSRLHTVLVTTALAPRLGR</sequence>
<dbReference type="OrthoDB" id="3191171at2"/>
<dbReference type="AlphaFoldDB" id="A0A1T3P5P2"/>
<evidence type="ECO:0000256" key="2">
    <source>
        <dbReference type="SAM" id="MobiDB-lite"/>
    </source>
</evidence>
<keyword evidence="1" id="KW-0238">DNA-binding</keyword>
<dbReference type="PANTHER" id="PTHR30204:SF89">
    <property type="entry name" value="HTH MERR-TYPE DOMAIN-CONTAINING PROTEIN"/>
    <property type="match status" value="1"/>
</dbReference>
<dbReference type="PROSITE" id="PS50937">
    <property type="entry name" value="HTH_MERR_2"/>
    <property type="match status" value="1"/>
</dbReference>
<dbReference type="SUPFAM" id="SSF46955">
    <property type="entry name" value="Putative DNA-binding domain"/>
    <property type="match status" value="1"/>
</dbReference>
<dbReference type="InterPro" id="IPR047057">
    <property type="entry name" value="MerR_fam"/>
</dbReference>
<evidence type="ECO:0000313" key="4">
    <source>
        <dbReference type="EMBL" id="OPC84373.1"/>
    </source>
</evidence>
<gene>
    <name evidence="4" type="ORF">B4N89_28685</name>
</gene>
<protein>
    <submittedName>
        <fullName evidence="4">MerR family transcriptional regulator</fullName>
    </submittedName>
</protein>
<feature type="domain" description="HTH merR-type" evidence="3">
    <location>
        <begin position="26"/>
        <end position="84"/>
    </location>
</feature>
<dbReference type="PANTHER" id="PTHR30204">
    <property type="entry name" value="REDOX-CYCLING DRUG-SENSING TRANSCRIPTIONAL ACTIVATOR SOXR"/>
    <property type="match status" value="1"/>
</dbReference>
<feature type="region of interest" description="Disordered" evidence="2">
    <location>
        <begin position="86"/>
        <end position="116"/>
    </location>
</feature>
<accession>A0A1T3P5P2</accession>